<evidence type="ECO:0000313" key="1">
    <source>
        <dbReference type="EMBL" id="RNA37345.1"/>
    </source>
</evidence>
<dbReference type="Proteomes" id="UP000276133">
    <property type="component" value="Unassembled WGS sequence"/>
</dbReference>
<sequence>MTTYGSGVELEYFNKQFPKTKSNHTNTNNWLLTHQYFKKFRFFYLKQLKNLGPTKILALIFFCKIEFLKI</sequence>
<reference evidence="1 2" key="1">
    <citation type="journal article" date="2018" name="Sci. Rep.">
        <title>Genomic signatures of local adaptation to the degree of environmental predictability in rotifers.</title>
        <authorList>
            <person name="Franch-Gras L."/>
            <person name="Hahn C."/>
            <person name="Garcia-Roger E.M."/>
            <person name="Carmona M.J."/>
            <person name="Serra M."/>
            <person name="Gomez A."/>
        </authorList>
    </citation>
    <scope>NUCLEOTIDE SEQUENCE [LARGE SCALE GENOMIC DNA]</scope>
    <source>
        <strain evidence="1">HYR1</strain>
    </source>
</reference>
<dbReference type="EMBL" id="REGN01001057">
    <property type="protein sequence ID" value="RNA37345.1"/>
    <property type="molecule type" value="Genomic_DNA"/>
</dbReference>
<gene>
    <name evidence="1" type="ORF">BpHYR1_027559</name>
</gene>
<organism evidence="1 2">
    <name type="scientific">Brachionus plicatilis</name>
    <name type="common">Marine rotifer</name>
    <name type="synonym">Brachionus muelleri</name>
    <dbReference type="NCBI Taxonomy" id="10195"/>
    <lineage>
        <taxon>Eukaryota</taxon>
        <taxon>Metazoa</taxon>
        <taxon>Spiralia</taxon>
        <taxon>Gnathifera</taxon>
        <taxon>Rotifera</taxon>
        <taxon>Eurotatoria</taxon>
        <taxon>Monogononta</taxon>
        <taxon>Pseudotrocha</taxon>
        <taxon>Ploima</taxon>
        <taxon>Brachionidae</taxon>
        <taxon>Brachionus</taxon>
    </lineage>
</organism>
<proteinExistence type="predicted"/>
<evidence type="ECO:0000313" key="2">
    <source>
        <dbReference type="Proteomes" id="UP000276133"/>
    </source>
</evidence>
<comment type="caution">
    <text evidence="1">The sequence shown here is derived from an EMBL/GenBank/DDBJ whole genome shotgun (WGS) entry which is preliminary data.</text>
</comment>
<protein>
    <submittedName>
        <fullName evidence="1">Uncharacterized protein</fullName>
    </submittedName>
</protein>
<keyword evidence="2" id="KW-1185">Reference proteome</keyword>
<accession>A0A3M7SNQ8</accession>
<name>A0A3M7SNQ8_BRAPC</name>
<dbReference type="AlphaFoldDB" id="A0A3M7SNQ8"/>